<sequence length="274" mass="32381">MEEPFEHTYLNTYYYSNIIDNILTGDIELIGFISDFFNENYTYITPFEKFSVLHQFISYNIFRFLQEDIDNYDQKAFRDYELGGKLPKLYVEQLVEEYDLGYEFERPESDEIISYSDIEEYHSDLVLTGHLEEICERIAHEVFYLLFNNRNLLVRFNHIVAQHVSEITIAVLEEDEDLEDLAVYLRKDGILHRVDIPMWCKNAVFFREKGRCCLCGNDLTKILRPDVTAHYDHMVPLAQGGINDVSNIQLLCSSCNLSKGKKDIITSNQYYKWY</sequence>
<evidence type="ECO:0000313" key="3">
    <source>
        <dbReference type="Proteomes" id="UP000251402"/>
    </source>
</evidence>
<accession>A0A5C1HT74</accession>
<dbReference type="KEGG" id="mrub:DEO27_003300"/>
<dbReference type="SMART" id="SM00507">
    <property type="entry name" value="HNHc"/>
    <property type="match status" value="1"/>
</dbReference>
<feature type="domain" description="HNH nuclease" evidence="1">
    <location>
        <begin position="199"/>
        <end position="257"/>
    </location>
</feature>
<dbReference type="AlphaFoldDB" id="A0A5C1HT74"/>
<dbReference type="CDD" id="cd00085">
    <property type="entry name" value="HNHc"/>
    <property type="match status" value="1"/>
</dbReference>
<dbReference type="RefSeq" id="WP_112569701.1">
    <property type="nucleotide sequence ID" value="NZ_CP043450.1"/>
</dbReference>
<evidence type="ECO:0000259" key="1">
    <source>
        <dbReference type="SMART" id="SM00507"/>
    </source>
</evidence>
<dbReference type="GO" id="GO:0003676">
    <property type="term" value="F:nucleic acid binding"/>
    <property type="evidence" value="ECO:0007669"/>
    <property type="project" value="InterPro"/>
</dbReference>
<dbReference type="OrthoDB" id="799835at2"/>
<dbReference type="InterPro" id="IPR003615">
    <property type="entry name" value="HNH_nuc"/>
</dbReference>
<gene>
    <name evidence="2" type="ORF">DEO27_003300</name>
</gene>
<dbReference type="GO" id="GO:0004519">
    <property type="term" value="F:endonuclease activity"/>
    <property type="evidence" value="ECO:0007669"/>
    <property type="project" value="UniProtKB-KW"/>
</dbReference>
<dbReference type="InterPro" id="IPR002711">
    <property type="entry name" value="HNH"/>
</dbReference>
<keyword evidence="3" id="KW-1185">Reference proteome</keyword>
<protein>
    <submittedName>
        <fullName evidence="2">HNH endonuclease</fullName>
    </submittedName>
</protein>
<proteinExistence type="predicted"/>
<reference evidence="2" key="1">
    <citation type="submission" date="2019-08" db="EMBL/GenBank/DDBJ databases">
        <title>Comparative genome analysis confer to the adaptation heavy metal polluted environment.</title>
        <authorList>
            <person name="Li Y."/>
        </authorList>
    </citation>
    <scope>NUCLEOTIDE SEQUENCE [LARGE SCALE GENOMIC DNA]</scope>
    <source>
        <strain evidence="2">P1</strain>
    </source>
</reference>
<name>A0A5C1HT74_9SPHI</name>
<dbReference type="Pfam" id="PF01844">
    <property type="entry name" value="HNH"/>
    <property type="match status" value="1"/>
</dbReference>
<evidence type="ECO:0000313" key="2">
    <source>
        <dbReference type="EMBL" id="QEM09082.1"/>
    </source>
</evidence>
<dbReference type="GO" id="GO:0008270">
    <property type="term" value="F:zinc ion binding"/>
    <property type="evidence" value="ECO:0007669"/>
    <property type="project" value="InterPro"/>
</dbReference>
<dbReference type="EMBL" id="CP043450">
    <property type="protein sequence ID" value="QEM09082.1"/>
    <property type="molecule type" value="Genomic_DNA"/>
</dbReference>
<keyword evidence="2" id="KW-0540">Nuclease</keyword>
<dbReference type="Proteomes" id="UP000251402">
    <property type="component" value="Chromosome"/>
</dbReference>
<organism evidence="2 3">
    <name type="scientific">Mucilaginibacter rubeus</name>
    <dbReference type="NCBI Taxonomy" id="2027860"/>
    <lineage>
        <taxon>Bacteria</taxon>
        <taxon>Pseudomonadati</taxon>
        <taxon>Bacteroidota</taxon>
        <taxon>Sphingobacteriia</taxon>
        <taxon>Sphingobacteriales</taxon>
        <taxon>Sphingobacteriaceae</taxon>
        <taxon>Mucilaginibacter</taxon>
    </lineage>
</organism>
<dbReference type="Gene3D" id="1.10.30.50">
    <property type="match status" value="1"/>
</dbReference>
<keyword evidence="2" id="KW-0255">Endonuclease</keyword>
<keyword evidence="2" id="KW-0378">Hydrolase</keyword>